<gene>
    <name evidence="1" type="ORF">AZI86_10250</name>
</gene>
<protein>
    <recommendedName>
        <fullName evidence="3">HutD-family protein</fullName>
    </recommendedName>
</protein>
<dbReference type="SUPFAM" id="SSF51182">
    <property type="entry name" value="RmlC-like cupins"/>
    <property type="match status" value="1"/>
</dbReference>
<evidence type="ECO:0000313" key="1">
    <source>
        <dbReference type="EMBL" id="KYG67366.1"/>
    </source>
</evidence>
<dbReference type="InterPro" id="IPR014710">
    <property type="entry name" value="RmlC-like_jellyroll"/>
</dbReference>
<reference evidence="1 2" key="1">
    <citation type="submission" date="2016-03" db="EMBL/GenBank/DDBJ databases">
        <authorList>
            <person name="Ploux O."/>
        </authorList>
    </citation>
    <scope>NUCLEOTIDE SEQUENCE [LARGE SCALE GENOMIC DNA]</scope>
    <source>
        <strain evidence="1 2">R0</strain>
    </source>
</reference>
<evidence type="ECO:0000313" key="2">
    <source>
        <dbReference type="Proteomes" id="UP000075320"/>
    </source>
</evidence>
<dbReference type="PANTHER" id="PTHR37943:SF1">
    <property type="entry name" value="PROTEIN VES"/>
    <property type="match status" value="1"/>
</dbReference>
<keyword evidence="2" id="KW-1185">Reference proteome</keyword>
<dbReference type="EMBL" id="LUKE01000001">
    <property type="protein sequence ID" value="KYG67366.1"/>
    <property type="molecule type" value="Genomic_DNA"/>
</dbReference>
<evidence type="ECO:0008006" key="3">
    <source>
        <dbReference type="Google" id="ProtNLM"/>
    </source>
</evidence>
<proteinExistence type="predicted"/>
<dbReference type="Gene3D" id="2.60.120.10">
    <property type="entry name" value="Jelly Rolls"/>
    <property type="match status" value="2"/>
</dbReference>
<accession>A0A150WSJ4</accession>
<dbReference type="PANTHER" id="PTHR37943">
    <property type="entry name" value="PROTEIN VES"/>
    <property type="match status" value="1"/>
</dbReference>
<dbReference type="Pfam" id="PF05962">
    <property type="entry name" value="HutD"/>
    <property type="match status" value="1"/>
</dbReference>
<dbReference type="AlphaFoldDB" id="A0A150WSJ4"/>
<sequence length="188" mass="21233">MNKLIKSSDYKSMPWKNGEGVTNEIEIYPPNSDFSKNDFDFRVSSALVRAPSAFSKFPGFDRILAVWQGDGLVINNVRYEPLQPFSFAGEKEIFSTSAGEVVDLGIIYNREKYVAYMDLETFAADVTDTLQFGEGWFYLFCCKGSLTIDDQSVETGDTFKVTGSRDIRIRARSASKLLIISVNRRNLE</sequence>
<dbReference type="InterPro" id="IPR010282">
    <property type="entry name" value="Uncharacterised_HutD/Ves"/>
</dbReference>
<comment type="caution">
    <text evidence="1">The sequence shown here is derived from an EMBL/GenBank/DDBJ whole genome shotgun (WGS) entry which is preliminary data.</text>
</comment>
<dbReference type="OrthoDB" id="5293125at2"/>
<dbReference type="RefSeq" id="WP_061834940.1">
    <property type="nucleotide sequence ID" value="NZ_LUKE01000001.1"/>
</dbReference>
<organism evidence="1 2">
    <name type="scientific">Bdellovibrio bacteriovorus</name>
    <dbReference type="NCBI Taxonomy" id="959"/>
    <lineage>
        <taxon>Bacteria</taxon>
        <taxon>Pseudomonadati</taxon>
        <taxon>Bdellovibrionota</taxon>
        <taxon>Bdellovibrionia</taxon>
        <taxon>Bdellovibrionales</taxon>
        <taxon>Pseudobdellovibrionaceae</taxon>
        <taxon>Bdellovibrio</taxon>
    </lineage>
</organism>
<dbReference type="InterPro" id="IPR011051">
    <property type="entry name" value="RmlC_Cupin_sf"/>
</dbReference>
<dbReference type="Proteomes" id="UP000075320">
    <property type="component" value="Unassembled WGS sequence"/>
</dbReference>
<name>A0A150WSJ4_BDEBC</name>